<keyword evidence="10" id="KW-0732">Signal</keyword>
<dbReference type="InterPro" id="IPR055356">
    <property type="entry name" value="ZP-N"/>
</dbReference>
<dbReference type="PANTHER" id="PTHR11576">
    <property type="entry name" value="ZONA PELLUCIDA SPERM-BINDING PROTEIN 3"/>
    <property type="match status" value="1"/>
</dbReference>
<keyword evidence="14" id="KW-0325">Glycoprotein</keyword>
<dbReference type="Gene3D" id="2.60.40.3210">
    <property type="entry name" value="Zona pellucida, ZP-N domain"/>
    <property type="match status" value="1"/>
</dbReference>
<evidence type="ECO:0000256" key="13">
    <source>
        <dbReference type="ARBA" id="ARBA00023157"/>
    </source>
</evidence>
<keyword evidence="8" id="KW-0165">Cleavage on pair of basic residues</keyword>
<reference evidence="17 18" key="1">
    <citation type="submission" date="2018-10" db="EMBL/GenBank/DDBJ databases">
        <title>Genome assembly for a Yunnan-Guizhou Plateau 3E fish, Anabarilius grahami (Regan), and its evolutionary and genetic applications.</title>
        <authorList>
            <person name="Jiang W."/>
        </authorList>
    </citation>
    <scope>NUCLEOTIDE SEQUENCE [LARGE SCALE GENOMIC DNA]</scope>
    <source>
        <strain evidence="17">AG-KIZ</strain>
        <tissue evidence="17">Muscle</tissue>
    </source>
</reference>
<dbReference type="GO" id="GO:2000344">
    <property type="term" value="P:positive regulation of acrosome reaction"/>
    <property type="evidence" value="ECO:0007669"/>
    <property type="project" value="TreeGrafter"/>
</dbReference>
<evidence type="ECO:0000256" key="5">
    <source>
        <dbReference type="ARBA" id="ARBA00022475"/>
    </source>
</evidence>
<evidence type="ECO:0000256" key="3">
    <source>
        <dbReference type="ARBA" id="ARBA00006735"/>
    </source>
</evidence>
<evidence type="ECO:0000256" key="8">
    <source>
        <dbReference type="ARBA" id="ARBA00022685"/>
    </source>
</evidence>
<gene>
    <name evidence="17" type="ORF">DPX16_21791</name>
</gene>
<evidence type="ECO:0000256" key="4">
    <source>
        <dbReference type="ARBA" id="ARBA00017980"/>
    </source>
</evidence>
<evidence type="ECO:0000313" key="17">
    <source>
        <dbReference type="EMBL" id="ROL53542.1"/>
    </source>
</evidence>
<dbReference type="AlphaFoldDB" id="A0A3N0Z5H8"/>
<evidence type="ECO:0000259" key="16">
    <source>
        <dbReference type="PROSITE" id="PS51034"/>
    </source>
</evidence>
<dbReference type="GO" id="GO:0032190">
    <property type="term" value="F:acrosin binding"/>
    <property type="evidence" value="ECO:0007669"/>
    <property type="project" value="TreeGrafter"/>
</dbReference>
<comment type="similarity">
    <text evidence="3">Belongs to the ZP domain family. ZPC subfamily.</text>
</comment>
<dbReference type="OrthoDB" id="8880842at2759"/>
<dbReference type="GO" id="GO:0031012">
    <property type="term" value="C:extracellular matrix"/>
    <property type="evidence" value="ECO:0007669"/>
    <property type="project" value="TreeGrafter"/>
</dbReference>
<keyword evidence="12" id="KW-0472">Membrane</keyword>
<evidence type="ECO:0000256" key="2">
    <source>
        <dbReference type="ARBA" id="ARBA00004498"/>
    </source>
</evidence>
<evidence type="ECO:0000256" key="15">
    <source>
        <dbReference type="ARBA" id="ARBA00030824"/>
    </source>
</evidence>
<dbReference type="GO" id="GO:0007339">
    <property type="term" value="P:binding of sperm to zona pellucida"/>
    <property type="evidence" value="ECO:0007669"/>
    <property type="project" value="TreeGrafter"/>
</dbReference>
<evidence type="ECO:0000256" key="10">
    <source>
        <dbReference type="ARBA" id="ARBA00022729"/>
    </source>
</evidence>
<dbReference type="PRINTS" id="PR00023">
    <property type="entry name" value="ZPELLUCIDA"/>
</dbReference>
<dbReference type="Pfam" id="PF00100">
    <property type="entry name" value="Zona_pellucida"/>
    <property type="match status" value="1"/>
</dbReference>
<keyword evidence="18" id="KW-1185">Reference proteome</keyword>
<proteinExistence type="inferred from homology"/>
<comment type="caution">
    <text evidence="17">The sequence shown here is derived from an EMBL/GenBank/DDBJ whole genome shotgun (WGS) entry which is preliminary data.</text>
</comment>
<keyword evidence="13" id="KW-1015">Disulfide bond</keyword>
<dbReference type="PROSITE" id="PS51034">
    <property type="entry name" value="ZP_2"/>
    <property type="match status" value="1"/>
</dbReference>
<sequence length="565" mass="62319">MDGLLRNCATGCRVDEAFTMDDLVDSISADTSGLRCGHVQLRIVFITPYEAEQDRVLWELNEAVGAIAQHTPHEQRNFYYDTIASAASTIPVMSMSVGSLLLFAVGLCLAQWSGFQQGQDPLRFQQQQSPVLAPQQADRASQLSASLGQLRPVMSPAGVNPQKLQEPGSSQSKQLMEAPLAPLTWHFPVVPEEPQQPDVPFVLPVPTPAQSISVQCGERSVHVEVKKDFFGTGQLVNPSFLTLGGCAAVGEDPGAQVLIFEYELQACGSSLMMTGNELVYKYTLLYTPEALVGTPIVRSDAAAVQIECHYSRLHNVSSNVLRPSWVPFFATKVAEEVLMFSLKLMTDDWMFERPSKQYYLGQFLNLEASVRQYSHVPLRIFVDGCVATAVPDVTAAPRYSFIENHGCLVDAKLTGSTSSFVRRVQNDKLHFRLESFRFHQANSGLVYITCSLRAVMASTPISPENKACSFANGWLSADDHDQMCMCCDSTCGFSRKGRALSDSGVSVKVEYCHLSTGQPGSFLTPRFSPPHGAIRELRCASRWLSLIGFRVKGWRMEERGNEEGY</sequence>
<dbReference type="Proteomes" id="UP000281406">
    <property type="component" value="Unassembled WGS sequence"/>
</dbReference>
<dbReference type="SMART" id="SM00241">
    <property type="entry name" value="ZP"/>
    <property type="match status" value="1"/>
</dbReference>
<protein>
    <recommendedName>
        <fullName evidence="4">Zona pellucida sperm-binding protein 3</fullName>
    </recommendedName>
    <alternativeName>
        <fullName evidence="15">Zona pellucida glycoprotein 3</fullName>
    </alternativeName>
</protein>
<evidence type="ECO:0000313" key="18">
    <source>
        <dbReference type="Proteomes" id="UP000281406"/>
    </source>
</evidence>
<feature type="domain" description="ZP" evidence="16">
    <location>
        <begin position="215"/>
        <end position="475"/>
    </location>
</feature>
<accession>A0A3N0Z5H8</accession>
<evidence type="ECO:0000256" key="7">
    <source>
        <dbReference type="ARBA" id="ARBA00022530"/>
    </source>
</evidence>
<dbReference type="EMBL" id="RJVU01008328">
    <property type="protein sequence ID" value="ROL53542.1"/>
    <property type="molecule type" value="Genomic_DNA"/>
</dbReference>
<keyword evidence="9" id="KW-0812">Transmembrane</keyword>
<evidence type="ECO:0000256" key="12">
    <source>
        <dbReference type="ARBA" id="ARBA00023136"/>
    </source>
</evidence>
<name>A0A3N0Z5H8_ANAGA</name>
<evidence type="ECO:0000256" key="9">
    <source>
        <dbReference type="ARBA" id="ARBA00022692"/>
    </source>
</evidence>
<dbReference type="FunFam" id="2.60.40.3210:FF:000001">
    <property type="entry name" value="Zona pellucida sperm-binding protein 3"/>
    <property type="match status" value="1"/>
</dbReference>
<dbReference type="Gene3D" id="2.60.40.4100">
    <property type="entry name" value="Zona pellucida, ZP-C domain"/>
    <property type="match status" value="1"/>
</dbReference>
<evidence type="ECO:0000256" key="11">
    <source>
        <dbReference type="ARBA" id="ARBA00022989"/>
    </source>
</evidence>
<comment type="subcellular location">
    <subcellularLocation>
        <location evidence="1">Cell membrane</location>
        <topology evidence="1">Single-pass type I membrane protein</topology>
    </subcellularLocation>
    <subcellularLocation>
        <location evidence="2">Secreted</location>
        <location evidence="2">Extracellular space</location>
        <location evidence="2">Extracellular matrix</location>
    </subcellularLocation>
</comment>
<evidence type="ECO:0000256" key="14">
    <source>
        <dbReference type="ARBA" id="ARBA00023180"/>
    </source>
</evidence>
<dbReference type="InterPro" id="IPR048290">
    <property type="entry name" value="ZP_chr"/>
</dbReference>
<keyword evidence="6" id="KW-0964">Secreted</keyword>
<dbReference type="Pfam" id="PF23344">
    <property type="entry name" value="ZP-N"/>
    <property type="match status" value="1"/>
</dbReference>
<dbReference type="GO" id="GO:0035803">
    <property type="term" value="P:egg coat formation"/>
    <property type="evidence" value="ECO:0007669"/>
    <property type="project" value="TreeGrafter"/>
</dbReference>
<evidence type="ECO:0000256" key="1">
    <source>
        <dbReference type="ARBA" id="ARBA00004251"/>
    </source>
</evidence>
<keyword evidence="11" id="KW-1133">Transmembrane helix</keyword>
<dbReference type="GO" id="GO:0005886">
    <property type="term" value="C:plasma membrane"/>
    <property type="evidence" value="ECO:0007669"/>
    <property type="project" value="UniProtKB-SubCell"/>
</dbReference>
<evidence type="ECO:0000256" key="6">
    <source>
        <dbReference type="ARBA" id="ARBA00022525"/>
    </source>
</evidence>
<dbReference type="FunFam" id="2.60.40.4100:FF:000002">
    <property type="entry name" value="Zona pellucida sperm-binding protein 3"/>
    <property type="match status" value="1"/>
</dbReference>
<dbReference type="InterPro" id="IPR042235">
    <property type="entry name" value="ZP-C_dom"/>
</dbReference>
<keyword evidence="5" id="KW-1003">Cell membrane</keyword>
<dbReference type="InterPro" id="IPR001507">
    <property type="entry name" value="ZP_dom"/>
</dbReference>
<keyword evidence="7" id="KW-0272">Extracellular matrix</keyword>
<dbReference type="InterPro" id="IPR055355">
    <property type="entry name" value="ZP-C"/>
</dbReference>
<organism evidence="17 18">
    <name type="scientific">Anabarilius grahami</name>
    <name type="common">Kanglang fish</name>
    <name type="synonym">Barilius grahami</name>
    <dbReference type="NCBI Taxonomy" id="495550"/>
    <lineage>
        <taxon>Eukaryota</taxon>
        <taxon>Metazoa</taxon>
        <taxon>Chordata</taxon>
        <taxon>Craniata</taxon>
        <taxon>Vertebrata</taxon>
        <taxon>Euteleostomi</taxon>
        <taxon>Actinopterygii</taxon>
        <taxon>Neopterygii</taxon>
        <taxon>Teleostei</taxon>
        <taxon>Ostariophysi</taxon>
        <taxon>Cypriniformes</taxon>
        <taxon>Xenocyprididae</taxon>
        <taxon>Xenocypridinae</taxon>
        <taxon>Xenocypridinae incertae sedis</taxon>
        <taxon>Anabarilius</taxon>
    </lineage>
</organism>
<dbReference type="PANTHER" id="PTHR11576:SF2">
    <property type="entry name" value="ZONA PELLUCIDA SPERM-BINDING PROTEIN 3"/>
    <property type="match status" value="1"/>
</dbReference>